<dbReference type="AlphaFoldDB" id="A0A5K7S6N0"/>
<dbReference type="InterPro" id="IPR014327">
    <property type="entry name" value="RNA_pol_sigma70_bacteroid"/>
</dbReference>
<organism evidence="7 8">
    <name type="scientific">Aquipluma nitroreducens</name>
    <dbReference type="NCBI Taxonomy" id="2010828"/>
    <lineage>
        <taxon>Bacteria</taxon>
        <taxon>Pseudomonadati</taxon>
        <taxon>Bacteroidota</taxon>
        <taxon>Bacteroidia</taxon>
        <taxon>Marinilabiliales</taxon>
        <taxon>Prolixibacteraceae</taxon>
        <taxon>Aquipluma</taxon>
    </lineage>
</organism>
<accession>A0A5K7S6N0</accession>
<keyword evidence="4" id="KW-0804">Transcription</keyword>
<evidence type="ECO:0000256" key="1">
    <source>
        <dbReference type="ARBA" id="ARBA00010641"/>
    </source>
</evidence>
<dbReference type="CDD" id="cd06171">
    <property type="entry name" value="Sigma70_r4"/>
    <property type="match status" value="1"/>
</dbReference>
<dbReference type="Proteomes" id="UP001193389">
    <property type="component" value="Chromosome"/>
</dbReference>
<dbReference type="NCBIfam" id="TIGR02985">
    <property type="entry name" value="Sig70_bacteroi1"/>
    <property type="match status" value="1"/>
</dbReference>
<dbReference type="GO" id="GO:0003677">
    <property type="term" value="F:DNA binding"/>
    <property type="evidence" value="ECO:0007669"/>
    <property type="project" value="InterPro"/>
</dbReference>
<reference evidence="7" key="1">
    <citation type="journal article" date="2020" name="Int. J. Syst. Evol. Microbiol.">
        <title>Aquipluma nitroreducens gen. nov. sp. nov., a novel facultatively anaerobic bacterium isolated from a freshwater lake.</title>
        <authorList>
            <person name="Watanabe M."/>
            <person name="Kojima H."/>
            <person name="Fukui M."/>
        </authorList>
    </citation>
    <scope>NUCLEOTIDE SEQUENCE</scope>
    <source>
        <strain evidence="7">MeG22</strain>
    </source>
</reference>
<dbReference type="GO" id="GO:0016987">
    <property type="term" value="F:sigma factor activity"/>
    <property type="evidence" value="ECO:0007669"/>
    <property type="project" value="UniProtKB-KW"/>
</dbReference>
<keyword evidence="3" id="KW-0731">Sigma factor</keyword>
<comment type="similarity">
    <text evidence="1">Belongs to the sigma-70 factor family. ECF subfamily.</text>
</comment>
<dbReference type="InterPro" id="IPR013324">
    <property type="entry name" value="RNA_pol_sigma_r3/r4-like"/>
</dbReference>
<dbReference type="SUPFAM" id="SSF88946">
    <property type="entry name" value="Sigma2 domain of RNA polymerase sigma factors"/>
    <property type="match status" value="1"/>
</dbReference>
<dbReference type="Pfam" id="PF04542">
    <property type="entry name" value="Sigma70_r2"/>
    <property type="match status" value="1"/>
</dbReference>
<dbReference type="InterPro" id="IPR013249">
    <property type="entry name" value="RNA_pol_sigma70_r4_t2"/>
</dbReference>
<dbReference type="InterPro" id="IPR014284">
    <property type="entry name" value="RNA_pol_sigma-70_dom"/>
</dbReference>
<dbReference type="GO" id="GO:0006352">
    <property type="term" value="P:DNA-templated transcription initiation"/>
    <property type="evidence" value="ECO:0007669"/>
    <property type="project" value="InterPro"/>
</dbReference>
<dbReference type="Gene3D" id="1.10.1740.10">
    <property type="match status" value="1"/>
</dbReference>
<dbReference type="Gene3D" id="1.10.10.10">
    <property type="entry name" value="Winged helix-like DNA-binding domain superfamily/Winged helix DNA-binding domain"/>
    <property type="match status" value="1"/>
</dbReference>
<feature type="domain" description="RNA polymerase sigma factor 70 region 4 type 2" evidence="6">
    <location>
        <begin position="124"/>
        <end position="174"/>
    </location>
</feature>
<dbReference type="InterPro" id="IPR039425">
    <property type="entry name" value="RNA_pol_sigma-70-like"/>
</dbReference>
<keyword evidence="8" id="KW-1185">Reference proteome</keyword>
<evidence type="ECO:0000313" key="8">
    <source>
        <dbReference type="Proteomes" id="UP001193389"/>
    </source>
</evidence>
<evidence type="ECO:0000259" key="5">
    <source>
        <dbReference type="Pfam" id="PF04542"/>
    </source>
</evidence>
<dbReference type="KEGG" id="anf:AQPE_1309"/>
<proteinExistence type="inferred from homology"/>
<evidence type="ECO:0000259" key="6">
    <source>
        <dbReference type="Pfam" id="PF08281"/>
    </source>
</evidence>
<dbReference type="EMBL" id="AP018694">
    <property type="protein sequence ID" value="BBE17160.1"/>
    <property type="molecule type" value="Genomic_DNA"/>
</dbReference>
<dbReference type="InterPro" id="IPR036388">
    <property type="entry name" value="WH-like_DNA-bd_sf"/>
</dbReference>
<feature type="domain" description="RNA polymerase sigma-70 region 2" evidence="5">
    <location>
        <begin position="27"/>
        <end position="91"/>
    </location>
</feature>
<dbReference type="PANTHER" id="PTHR43133">
    <property type="entry name" value="RNA POLYMERASE ECF-TYPE SIGMA FACTO"/>
    <property type="match status" value="1"/>
</dbReference>
<gene>
    <name evidence="7" type="ORF">AQPE_1309</name>
</gene>
<dbReference type="SUPFAM" id="SSF88659">
    <property type="entry name" value="Sigma3 and sigma4 domains of RNA polymerase sigma factors"/>
    <property type="match status" value="1"/>
</dbReference>
<protein>
    <submittedName>
        <fullName evidence="7">RNA polymerase ECF-type sigma factor</fullName>
    </submittedName>
</protein>
<evidence type="ECO:0000256" key="2">
    <source>
        <dbReference type="ARBA" id="ARBA00023015"/>
    </source>
</evidence>
<keyword evidence="2" id="KW-0805">Transcription regulation</keyword>
<name>A0A5K7S6N0_9BACT</name>
<dbReference type="InterPro" id="IPR013325">
    <property type="entry name" value="RNA_pol_sigma_r2"/>
</dbReference>
<dbReference type="RefSeq" id="WP_318350179.1">
    <property type="nucleotide sequence ID" value="NZ_AP018694.1"/>
</dbReference>
<evidence type="ECO:0000256" key="3">
    <source>
        <dbReference type="ARBA" id="ARBA00023082"/>
    </source>
</evidence>
<dbReference type="Pfam" id="PF08281">
    <property type="entry name" value="Sigma70_r4_2"/>
    <property type="match status" value="1"/>
</dbReference>
<dbReference type="InterPro" id="IPR007627">
    <property type="entry name" value="RNA_pol_sigma70_r2"/>
</dbReference>
<evidence type="ECO:0000313" key="7">
    <source>
        <dbReference type="EMBL" id="BBE17160.1"/>
    </source>
</evidence>
<evidence type="ECO:0000256" key="4">
    <source>
        <dbReference type="ARBA" id="ARBA00023163"/>
    </source>
</evidence>
<dbReference type="NCBIfam" id="TIGR02937">
    <property type="entry name" value="sigma70-ECF"/>
    <property type="match status" value="1"/>
</dbReference>
<sequence>MEKLLHTEKELVKKLNEGDSFAFEVLFYKYRNKIKGFALKIVPAQIDPEEIVQEVFVRVWLKKEAIDPEKDFQSYLFTIAKHLVLDHLKSAVNKKLYFVGEHFQQDLLEEEGVEASISEETEAKLQKLINEIPERRREIFRLSRFEGLSYKQIAERLNISENTVDSQIRNALVFLRKEFRKFVVLSFLYFFQ</sequence>
<dbReference type="PANTHER" id="PTHR43133:SF46">
    <property type="entry name" value="RNA POLYMERASE SIGMA-70 FACTOR ECF SUBFAMILY"/>
    <property type="match status" value="1"/>
</dbReference>